<name>A0ABU8CAF6_9GAMM</name>
<dbReference type="Pfam" id="PF07963">
    <property type="entry name" value="N_methyl"/>
    <property type="match status" value="1"/>
</dbReference>
<protein>
    <submittedName>
        <fullName evidence="1">Prepilin-type N-terminal cleavage/methylation domain-containing protein</fullName>
    </submittedName>
</protein>
<proteinExistence type="predicted"/>
<dbReference type="InterPro" id="IPR012902">
    <property type="entry name" value="N_methyl_site"/>
</dbReference>
<dbReference type="EMBL" id="JALAAR010000017">
    <property type="protein sequence ID" value="MEH8018903.1"/>
    <property type="molecule type" value="Genomic_DNA"/>
</dbReference>
<reference evidence="1 2" key="1">
    <citation type="journal article" date="2023" name="Ecotoxicol. Environ. Saf.">
        <title>Mercury remediation potential of mercury-resistant strain Rheinheimera metallidurans sp. nov. isolated from a municipal waste dumping site.</title>
        <authorList>
            <person name="Yadav V."/>
            <person name="Manjhi A."/>
            <person name="Vadakedath N."/>
        </authorList>
    </citation>
    <scope>NUCLEOTIDE SEQUENCE [LARGE SCALE GENOMIC DNA]</scope>
    <source>
        <strain evidence="1 2">E-49</strain>
    </source>
</reference>
<evidence type="ECO:0000313" key="1">
    <source>
        <dbReference type="EMBL" id="MEH8018903.1"/>
    </source>
</evidence>
<sequence length="256" mass="28126">MRSRGFTLVELIVTMVLLAILAGGVSSYLGIGARMYSDVAEREQVLGQSRFVAERLVREVRNAVPNSVFLSAASDCLFFSPLLYSGSYISLPFDSSSDALTVISPDLAAISPLTYLPGQQPRVVIYPRNINDFYNPGPNSGAAATLAEISTVDASNARYNLRLTNANFRFSRQSPERRFYIAGQMVSYCSQADGKGGYNLLRNGVLMTEGLRSNAIFKVYDAVLTRNSVVNIFLQFGALNNPDMFFNYEVHIANVP</sequence>
<keyword evidence="2" id="KW-1185">Reference proteome</keyword>
<dbReference type="RefSeq" id="WP_335737300.1">
    <property type="nucleotide sequence ID" value="NZ_JALAAR010000017.1"/>
</dbReference>
<evidence type="ECO:0000313" key="2">
    <source>
        <dbReference type="Proteomes" id="UP001375382"/>
    </source>
</evidence>
<accession>A0ABU8CAF6</accession>
<dbReference type="PROSITE" id="PS00409">
    <property type="entry name" value="PROKAR_NTER_METHYL"/>
    <property type="match status" value="1"/>
</dbReference>
<comment type="caution">
    <text evidence="1">The sequence shown here is derived from an EMBL/GenBank/DDBJ whole genome shotgun (WGS) entry which is preliminary data.</text>
</comment>
<dbReference type="Proteomes" id="UP001375382">
    <property type="component" value="Unassembled WGS sequence"/>
</dbReference>
<gene>
    <name evidence="1" type="ORF">MN202_16795</name>
</gene>
<dbReference type="InterPro" id="IPR045584">
    <property type="entry name" value="Pilin-like"/>
</dbReference>
<organism evidence="1 2">
    <name type="scientific">Rheinheimera muenzenbergensis</name>
    <dbReference type="NCBI Taxonomy" id="1193628"/>
    <lineage>
        <taxon>Bacteria</taxon>
        <taxon>Pseudomonadati</taxon>
        <taxon>Pseudomonadota</taxon>
        <taxon>Gammaproteobacteria</taxon>
        <taxon>Chromatiales</taxon>
        <taxon>Chromatiaceae</taxon>
        <taxon>Rheinheimera</taxon>
    </lineage>
</organism>
<dbReference type="NCBIfam" id="TIGR02532">
    <property type="entry name" value="IV_pilin_GFxxxE"/>
    <property type="match status" value="1"/>
</dbReference>
<dbReference type="SUPFAM" id="SSF54523">
    <property type="entry name" value="Pili subunits"/>
    <property type="match status" value="1"/>
</dbReference>